<feature type="compositionally biased region" description="Basic and acidic residues" evidence="8">
    <location>
        <begin position="343"/>
        <end position="369"/>
    </location>
</feature>
<dbReference type="InterPro" id="IPR015661">
    <property type="entry name" value="Bub1/Mad3"/>
</dbReference>
<evidence type="ECO:0000259" key="9">
    <source>
        <dbReference type="PROSITE" id="PS50011"/>
    </source>
</evidence>
<dbReference type="OrthoDB" id="248495at2759"/>
<evidence type="ECO:0000256" key="3">
    <source>
        <dbReference type="ARBA" id="ARBA00022741"/>
    </source>
</evidence>
<dbReference type="Gene3D" id="1.10.510.10">
    <property type="entry name" value="Transferase(Phosphotransferase) domain 1"/>
    <property type="match status" value="1"/>
</dbReference>
<dbReference type="GO" id="GO:0004672">
    <property type="term" value="F:protein kinase activity"/>
    <property type="evidence" value="ECO:0007669"/>
    <property type="project" value="InterPro"/>
</dbReference>
<proteinExistence type="predicted"/>
<name>A0A0L0H9M4_SPIPD</name>
<dbReference type="VEuPathDB" id="FungiDB:SPPG_07068"/>
<feature type="compositionally biased region" description="Basic and acidic residues" evidence="8">
    <location>
        <begin position="532"/>
        <end position="544"/>
    </location>
</feature>
<feature type="domain" description="Protein kinase" evidence="9">
    <location>
        <begin position="784"/>
        <end position="1087"/>
    </location>
</feature>
<feature type="region of interest" description="Disordered" evidence="8">
    <location>
        <begin position="324"/>
        <end position="369"/>
    </location>
</feature>
<dbReference type="GO" id="GO:0051754">
    <property type="term" value="P:meiotic sister chromatid cohesion, centromeric"/>
    <property type="evidence" value="ECO:0007669"/>
    <property type="project" value="TreeGrafter"/>
</dbReference>
<dbReference type="PROSITE" id="PS00108">
    <property type="entry name" value="PROTEIN_KINASE_ST"/>
    <property type="match status" value="1"/>
</dbReference>
<keyword evidence="5 7" id="KW-0067">ATP-binding</keyword>
<feature type="compositionally biased region" description="Basic and acidic residues" evidence="8">
    <location>
        <begin position="497"/>
        <end position="519"/>
    </location>
</feature>
<feature type="compositionally biased region" description="Basic and acidic residues" evidence="8">
    <location>
        <begin position="384"/>
        <end position="393"/>
    </location>
</feature>
<dbReference type="InterPro" id="IPR017441">
    <property type="entry name" value="Protein_kinase_ATP_BS"/>
</dbReference>
<keyword evidence="11" id="KW-0418">Kinase</keyword>
<keyword evidence="12" id="KW-1185">Reference proteome</keyword>
<evidence type="ECO:0000259" key="10">
    <source>
        <dbReference type="PROSITE" id="PS51489"/>
    </source>
</evidence>
<organism evidence="11 12">
    <name type="scientific">Spizellomyces punctatus (strain DAOM BR117)</name>
    <dbReference type="NCBI Taxonomy" id="645134"/>
    <lineage>
        <taxon>Eukaryota</taxon>
        <taxon>Fungi</taxon>
        <taxon>Fungi incertae sedis</taxon>
        <taxon>Chytridiomycota</taxon>
        <taxon>Chytridiomycota incertae sedis</taxon>
        <taxon>Chytridiomycetes</taxon>
        <taxon>Spizellomycetales</taxon>
        <taxon>Spizellomycetaceae</taxon>
        <taxon>Spizellomyces</taxon>
    </lineage>
</organism>
<dbReference type="Pfam" id="PF00069">
    <property type="entry name" value="Pkinase"/>
    <property type="match status" value="1"/>
</dbReference>
<evidence type="ECO:0000313" key="11">
    <source>
        <dbReference type="EMBL" id="KNC97599.1"/>
    </source>
</evidence>
<dbReference type="eggNOG" id="KOG1166">
    <property type="taxonomic scope" value="Eukaryota"/>
</dbReference>
<dbReference type="Gene3D" id="1.25.40.430">
    <property type="match status" value="1"/>
</dbReference>
<dbReference type="GO" id="GO:0005634">
    <property type="term" value="C:nucleus"/>
    <property type="evidence" value="ECO:0007669"/>
    <property type="project" value="TreeGrafter"/>
</dbReference>
<feature type="compositionally biased region" description="Polar residues" evidence="8">
    <location>
        <begin position="422"/>
        <end position="433"/>
    </location>
</feature>
<dbReference type="SMART" id="SM00777">
    <property type="entry name" value="Mad3_BUB1_I"/>
    <property type="match status" value="1"/>
</dbReference>
<evidence type="ECO:0000256" key="8">
    <source>
        <dbReference type="SAM" id="MobiDB-lite"/>
    </source>
</evidence>
<dbReference type="AlphaFoldDB" id="A0A0L0H9M4"/>
<evidence type="ECO:0000256" key="7">
    <source>
        <dbReference type="PROSITE-ProRule" id="PRU10141"/>
    </source>
</evidence>
<evidence type="ECO:0000256" key="1">
    <source>
        <dbReference type="ARBA" id="ARBA00004629"/>
    </source>
</evidence>
<dbReference type="PROSITE" id="PS00107">
    <property type="entry name" value="PROTEIN_KINASE_ATP"/>
    <property type="match status" value="1"/>
</dbReference>
<dbReference type="InterPro" id="IPR000719">
    <property type="entry name" value="Prot_kinase_dom"/>
</dbReference>
<dbReference type="SMART" id="SM00220">
    <property type="entry name" value="S_TKc"/>
    <property type="match status" value="1"/>
</dbReference>
<dbReference type="PROSITE" id="PS50011">
    <property type="entry name" value="PROTEIN_KINASE_DOM"/>
    <property type="match status" value="1"/>
</dbReference>
<dbReference type="PANTHER" id="PTHR14030">
    <property type="entry name" value="MITOTIC CHECKPOINT SERINE/THREONINE-PROTEIN KINASE BUB1"/>
    <property type="match status" value="1"/>
</dbReference>
<dbReference type="Proteomes" id="UP000053201">
    <property type="component" value="Unassembled WGS sequence"/>
</dbReference>
<protein>
    <submittedName>
        <fullName evidence="11">BUB protein kinase</fullName>
    </submittedName>
</protein>
<keyword evidence="3 7" id="KW-0547">Nucleotide-binding</keyword>
<evidence type="ECO:0000256" key="5">
    <source>
        <dbReference type="ARBA" id="ARBA00022840"/>
    </source>
</evidence>
<dbReference type="GO" id="GO:0000776">
    <property type="term" value="C:kinetochore"/>
    <property type="evidence" value="ECO:0007669"/>
    <property type="project" value="UniProtKB-KW"/>
</dbReference>
<dbReference type="PANTHER" id="PTHR14030:SF4">
    <property type="entry name" value="BUB1 KINASE, ISOFORM A-RELATED"/>
    <property type="match status" value="1"/>
</dbReference>
<dbReference type="InterPro" id="IPR011009">
    <property type="entry name" value="Kinase-like_dom_sf"/>
</dbReference>
<dbReference type="InterPro" id="IPR013212">
    <property type="entry name" value="Mad3/Bub1_I"/>
</dbReference>
<keyword evidence="6" id="KW-0137">Centromere</keyword>
<keyword evidence="2" id="KW-0158">Chromosome</keyword>
<dbReference type="SUPFAM" id="SSF56112">
    <property type="entry name" value="Protein kinase-like (PK-like)"/>
    <property type="match status" value="1"/>
</dbReference>
<comment type="subcellular location">
    <subcellularLocation>
        <location evidence="1">Chromosome</location>
        <location evidence="1">Centromere</location>
        <location evidence="1">Kinetochore</location>
    </subcellularLocation>
</comment>
<dbReference type="GO" id="GO:0005524">
    <property type="term" value="F:ATP binding"/>
    <property type="evidence" value="ECO:0007669"/>
    <property type="project" value="UniProtKB-UniRule"/>
</dbReference>
<dbReference type="InParanoid" id="A0A0L0H9M4"/>
<dbReference type="GeneID" id="27690316"/>
<feature type="region of interest" description="Disordered" evidence="8">
    <location>
        <begin position="493"/>
        <end position="603"/>
    </location>
</feature>
<feature type="region of interest" description="Disordered" evidence="8">
    <location>
        <begin position="253"/>
        <end position="275"/>
    </location>
</feature>
<dbReference type="STRING" id="645134.A0A0L0H9M4"/>
<evidence type="ECO:0000256" key="6">
    <source>
        <dbReference type="ARBA" id="ARBA00023328"/>
    </source>
</evidence>
<sequence length="1087" mass="121686">MDETEGKAILSMDAFEHHKENVVPVKAGRSAAVLANMLNKGDIEHQRAALEADLLVACTLDPLDPYHRYLKFLEQHYPSGHPDFGLVLEATVRKFKRDERYKNDPRYLWMWLRVARQAQDPVQVFKYLSVNEIGGELAAYYEEYAQLMVAMKRFDEAGEILLLGIHRSARPLERLKARYEGFKNLPRPIVEPEQEPVPPVSTSTRPVLAARRGGTTALSAPSQTSKSTTSTLQVYRDSEGQHQALSERVMPTSTQANPWPDYGTSMSQRKENVREPTRWTGAILPQKKARQVPTRSKIEVYQDEPSESDIPPVGPVERVLRPKDVKASGEPSTASVLMAMDRSPPKRDTISASEREKTHPTAKDANTTRDIKIVAMVDEKDQDGCPLSFEERRARKYGNFSSPQPTRTREPENQENVPLAPTQPSTKVKSCPSPTINTKAALADVFEMFNKPLQSEAVAPVGGPSEADLYVEDDETISAQVYKRTHASIGVFVDQVEEPRETSTQKQEDDNPFLEDRSGMTRSRGIRPKGSNVDEVKHGRDDSRTGPLSEEPCQSILPPSDLRGSRLGMPSAHSTPYHGRYTDENQPTTGDTHDTQPTHPDRPYRFSMRGLDLMTPITEVSHECDRTLLSTIGRTGDDGHTVMTLATFGDRTLSSISYDSQHTDHDDVPSDFAGQPIVLSRQDVGIGRSVPKNHDIDTLVEDLSGVRIASSDDEHVLSDTLPSVTIPLQVPNPCDPFDPSITALIAAHLRTQTWPRLHIHATPTPLAHLETSKTEPDLSEIGPYTLVSKLGQGGFGRVYLIEHDTDPLSDQEDDARLYALKHHFVPTPWEYLSLLTLHTRIDPTLRSSIIHPHSCHVFPNASFMVLDYFNGTLLDVVNCAPVYGYGTKGLDEILAAFFGVRVLRLVLGIHSAGFIHRDIKMDNFLVRLDESPEWDAIYGGPGWDAKGIVLVDWGTSVDTQLFQPHQRFKCDLDSLDPSFEAPSLNRDWKFDVDWYGVAGVLHVLLFGQYMQVTTTSDSIQLREPIKRYWCPIWNRLFHSLLNSGEDCAGEVQECWDALEAYLVKNSKSRNLRGLVKRVGTALAERKI</sequence>
<dbReference type="EMBL" id="KQ257463">
    <property type="protein sequence ID" value="KNC97599.1"/>
    <property type="molecule type" value="Genomic_DNA"/>
</dbReference>
<accession>A0A0L0H9M4</accession>
<dbReference type="OMA" id="NCEKGVG"/>
<reference evidence="11 12" key="1">
    <citation type="submission" date="2009-08" db="EMBL/GenBank/DDBJ databases">
        <title>The Genome Sequence of Spizellomyces punctatus strain DAOM BR117.</title>
        <authorList>
            <consortium name="The Broad Institute Genome Sequencing Platform"/>
            <person name="Russ C."/>
            <person name="Cuomo C."/>
            <person name="Shea T."/>
            <person name="Young S.K."/>
            <person name="Zeng Q."/>
            <person name="Koehrsen M."/>
            <person name="Haas B."/>
            <person name="Borodovsky M."/>
            <person name="Guigo R."/>
            <person name="Alvarado L."/>
            <person name="Berlin A."/>
            <person name="Bochicchio J."/>
            <person name="Borenstein D."/>
            <person name="Chapman S."/>
            <person name="Chen Z."/>
            <person name="Engels R."/>
            <person name="Freedman E."/>
            <person name="Gellesch M."/>
            <person name="Goldberg J."/>
            <person name="Griggs A."/>
            <person name="Gujja S."/>
            <person name="Heiman D."/>
            <person name="Hepburn T."/>
            <person name="Howarth C."/>
            <person name="Jen D."/>
            <person name="Larson L."/>
            <person name="Lewis B."/>
            <person name="Mehta T."/>
            <person name="Park D."/>
            <person name="Pearson M."/>
            <person name="Roberts A."/>
            <person name="Saif S."/>
            <person name="Shenoy N."/>
            <person name="Sisk P."/>
            <person name="Stolte C."/>
            <person name="Sykes S."/>
            <person name="Thomson T."/>
            <person name="Walk T."/>
            <person name="White J."/>
            <person name="Yandava C."/>
            <person name="Burger G."/>
            <person name="Gray M.W."/>
            <person name="Holland P.W.H."/>
            <person name="King N."/>
            <person name="Lang F.B.F."/>
            <person name="Roger A.J."/>
            <person name="Ruiz-Trillo I."/>
            <person name="Lander E."/>
            <person name="Nusbaum C."/>
        </authorList>
    </citation>
    <scope>NUCLEOTIDE SEQUENCE [LARGE SCALE GENOMIC DNA]</scope>
    <source>
        <strain evidence="11 12">DAOM BR117</strain>
    </source>
</reference>
<dbReference type="Pfam" id="PF08311">
    <property type="entry name" value="Mad3_BUB1_I"/>
    <property type="match status" value="1"/>
</dbReference>
<feature type="region of interest" description="Disordered" evidence="8">
    <location>
        <begin position="384"/>
        <end position="433"/>
    </location>
</feature>
<keyword evidence="4" id="KW-0995">Kinetochore</keyword>
<feature type="compositionally biased region" description="Basic and acidic residues" evidence="8">
    <location>
        <begin position="591"/>
        <end position="603"/>
    </location>
</feature>
<evidence type="ECO:0000256" key="2">
    <source>
        <dbReference type="ARBA" id="ARBA00022454"/>
    </source>
</evidence>
<keyword evidence="11" id="KW-0808">Transferase</keyword>
<dbReference type="GO" id="GO:0007094">
    <property type="term" value="P:mitotic spindle assembly checkpoint signaling"/>
    <property type="evidence" value="ECO:0007669"/>
    <property type="project" value="InterPro"/>
</dbReference>
<dbReference type="RefSeq" id="XP_016605639.1">
    <property type="nucleotide sequence ID" value="XM_016755248.1"/>
</dbReference>
<feature type="domain" description="BUB1 N-terminal" evidence="10">
    <location>
        <begin position="50"/>
        <end position="206"/>
    </location>
</feature>
<evidence type="ECO:0000256" key="4">
    <source>
        <dbReference type="ARBA" id="ARBA00022838"/>
    </source>
</evidence>
<feature type="binding site" evidence="7">
    <location>
        <position position="821"/>
    </location>
    <ligand>
        <name>ATP</name>
        <dbReference type="ChEBI" id="CHEBI:30616"/>
    </ligand>
</feature>
<evidence type="ECO:0000313" key="12">
    <source>
        <dbReference type="Proteomes" id="UP000053201"/>
    </source>
</evidence>
<dbReference type="FunCoup" id="A0A0L0H9M4">
    <property type="interactions" value="160"/>
</dbReference>
<gene>
    <name evidence="11" type="ORF">SPPG_07068</name>
</gene>
<dbReference type="InterPro" id="IPR008271">
    <property type="entry name" value="Ser/Thr_kinase_AS"/>
</dbReference>
<dbReference type="PROSITE" id="PS51489">
    <property type="entry name" value="BUB1_N"/>
    <property type="match status" value="1"/>
</dbReference>
<dbReference type="GO" id="GO:0032991">
    <property type="term" value="C:protein-containing complex"/>
    <property type="evidence" value="ECO:0007669"/>
    <property type="project" value="UniProtKB-ARBA"/>
</dbReference>